<dbReference type="PANTHER" id="PTHR30093:SF47">
    <property type="entry name" value="TYPE IV PILUS NON-CORE MINOR PILIN PILE"/>
    <property type="match status" value="1"/>
</dbReference>
<protein>
    <submittedName>
        <fullName evidence="3">General secretion pathway protein G</fullName>
    </submittedName>
</protein>
<dbReference type="PANTHER" id="PTHR30093">
    <property type="entry name" value="GENERAL SECRETION PATHWAY PROTEIN G"/>
    <property type="match status" value="1"/>
</dbReference>
<dbReference type="SUPFAM" id="SSF54523">
    <property type="entry name" value="Pili subunits"/>
    <property type="match status" value="1"/>
</dbReference>
<dbReference type="PRINTS" id="PR00813">
    <property type="entry name" value="BCTERIALGSPG"/>
</dbReference>
<keyword evidence="2" id="KW-0812">Transmembrane</keyword>
<keyword evidence="4" id="KW-1185">Reference proteome</keyword>
<evidence type="ECO:0000256" key="2">
    <source>
        <dbReference type="SAM" id="Phobius"/>
    </source>
</evidence>
<dbReference type="InterPro" id="IPR000983">
    <property type="entry name" value="Bac_GSPG_pilin"/>
</dbReference>
<reference evidence="3 4" key="1">
    <citation type="journal article" date="2006" name="Nat. Biotechnol.">
        <title>Complete genome of the mutualistic, N2-fixing grass endophyte Azoarcus sp. strain BH72.</title>
        <authorList>
            <person name="Krause A."/>
            <person name="Ramakumar A."/>
            <person name="Bartels D."/>
            <person name="Battistoni F."/>
            <person name="Bekel T."/>
            <person name="Boch J."/>
            <person name="Boehm M."/>
            <person name="Friedrich F."/>
            <person name="Hurek T."/>
            <person name="Krause L."/>
            <person name="Linke B."/>
            <person name="McHardy A.C."/>
            <person name="Sarkar A."/>
            <person name="Schneiker S."/>
            <person name="Syed A.A."/>
            <person name="Thauer R."/>
            <person name="Vorhoelter F.-J."/>
            <person name="Weidner S."/>
            <person name="Puehler A."/>
            <person name="Reinhold-Hurek B."/>
            <person name="Kaiser O."/>
            <person name="Goesmann A."/>
        </authorList>
    </citation>
    <scope>NUCLEOTIDE SEQUENCE [LARGE SCALE GENOMIC DNA]</scope>
    <source>
        <strain evidence="3 4">BH72</strain>
    </source>
</reference>
<dbReference type="InterPro" id="IPR045584">
    <property type="entry name" value="Pilin-like"/>
</dbReference>
<dbReference type="STRING" id="62928.azo2089"/>
<sequence length="158" mass="16941">MTQRATGFTLIELVVTVAIIGVLVAGAVPLLELGAQRSREAELRTALRQIRTAIDAYKAAADAGRIARAADASGYPPRLSVLVDGVRDLKDADGARIYFLRRVPRDPFFRDVAVPAEATWGLRSYASPPEAPAAGADVFDVYSLADGVGLDGVPYREW</sequence>
<accession>A1K7A1</accession>
<keyword evidence="2" id="KW-1133">Transmembrane helix</keyword>
<keyword evidence="2" id="KW-0472">Membrane</keyword>
<dbReference type="Gene3D" id="3.30.700.10">
    <property type="entry name" value="Glycoprotein, Type 4 Pilin"/>
    <property type="match status" value="1"/>
</dbReference>
<proteinExistence type="predicted"/>
<dbReference type="Pfam" id="PF07963">
    <property type="entry name" value="N_methyl"/>
    <property type="match status" value="1"/>
</dbReference>
<dbReference type="NCBIfam" id="TIGR02532">
    <property type="entry name" value="IV_pilin_GFxxxE"/>
    <property type="match status" value="1"/>
</dbReference>
<dbReference type="EMBL" id="AM406670">
    <property type="protein sequence ID" value="CAL94706.1"/>
    <property type="molecule type" value="Genomic_DNA"/>
</dbReference>
<gene>
    <name evidence="3" type="primary">gspG1</name>
    <name evidence="3" type="ordered locus">azo2089</name>
</gene>
<dbReference type="InterPro" id="IPR012902">
    <property type="entry name" value="N_methyl_site"/>
</dbReference>
<dbReference type="Proteomes" id="UP000002588">
    <property type="component" value="Chromosome"/>
</dbReference>
<dbReference type="GO" id="GO:0015627">
    <property type="term" value="C:type II protein secretion system complex"/>
    <property type="evidence" value="ECO:0007669"/>
    <property type="project" value="InterPro"/>
</dbReference>
<dbReference type="AlphaFoldDB" id="A1K7A1"/>
<dbReference type="HOGENOM" id="CLU_091705_7_2_4"/>
<keyword evidence="1" id="KW-0488">Methylation</keyword>
<dbReference type="RefSeq" id="WP_011765820.1">
    <property type="nucleotide sequence ID" value="NC_008702.1"/>
</dbReference>
<feature type="transmembrane region" description="Helical" evidence="2">
    <location>
        <begin position="6"/>
        <end position="31"/>
    </location>
</feature>
<dbReference type="PROSITE" id="PS00409">
    <property type="entry name" value="PROKAR_NTER_METHYL"/>
    <property type="match status" value="1"/>
</dbReference>
<evidence type="ECO:0000313" key="3">
    <source>
        <dbReference type="EMBL" id="CAL94706.1"/>
    </source>
</evidence>
<evidence type="ECO:0000256" key="1">
    <source>
        <dbReference type="ARBA" id="ARBA00022481"/>
    </source>
</evidence>
<organism evidence="3 4">
    <name type="scientific">Azoarcus sp. (strain BH72)</name>
    <dbReference type="NCBI Taxonomy" id="418699"/>
    <lineage>
        <taxon>Bacteria</taxon>
        <taxon>Pseudomonadati</taxon>
        <taxon>Pseudomonadota</taxon>
        <taxon>Betaproteobacteria</taxon>
        <taxon>Rhodocyclales</taxon>
        <taxon>Zoogloeaceae</taxon>
        <taxon>Azoarcus</taxon>
    </lineage>
</organism>
<name>A1K7A1_AZOSB</name>
<dbReference type="eggNOG" id="COG4968">
    <property type="taxonomic scope" value="Bacteria"/>
</dbReference>
<dbReference type="GO" id="GO:0015628">
    <property type="term" value="P:protein secretion by the type II secretion system"/>
    <property type="evidence" value="ECO:0007669"/>
    <property type="project" value="InterPro"/>
</dbReference>
<dbReference type="KEGG" id="azo:azo2089"/>
<evidence type="ECO:0000313" key="4">
    <source>
        <dbReference type="Proteomes" id="UP000002588"/>
    </source>
</evidence>